<feature type="compositionally biased region" description="Low complexity" evidence="1">
    <location>
        <begin position="20"/>
        <end position="31"/>
    </location>
</feature>
<proteinExistence type="predicted"/>
<reference evidence="2 3" key="1">
    <citation type="submission" date="2020-09" db="EMBL/GenBank/DDBJ databases">
        <authorList>
            <person name="Zhang R."/>
            <person name="Garcia K."/>
            <person name="Ogata H."/>
        </authorList>
    </citation>
    <scope>NUCLEOTIDE SEQUENCE [LARGE SCALE GENOMIC DNA]</scope>
    <source>
        <strain evidence="3">stheno</strain>
    </source>
</reference>
<dbReference type="Proteomes" id="UP001162098">
    <property type="component" value="Segment"/>
</dbReference>
<evidence type="ECO:0000313" key="2">
    <source>
        <dbReference type="EMBL" id="QPB44211.1"/>
    </source>
</evidence>
<dbReference type="KEGG" id="vg:80543407"/>
<evidence type="ECO:0000313" key="3">
    <source>
        <dbReference type="Proteomes" id="UP001162098"/>
    </source>
</evidence>
<organism evidence="2 3">
    <name type="scientific">Medusavirus stheno T3</name>
    <dbReference type="NCBI Taxonomy" id="3069717"/>
    <lineage>
        <taxon>Viruses</taxon>
        <taxon>Varidnaviria</taxon>
        <taxon>Bamfordvirae</taxon>
        <taxon>Nucleocytoviricota</taxon>
        <taxon>Megaviricetes</taxon>
        <taxon>Mamonoviridae</taxon>
        <taxon>Medusavirus</taxon>
        <taxon>Medusavirus sthenus</taxon>
    </lineage>
</organism>
<protein>
    <submittedName>
        <fullName evidence="2">Uncharacterized protein</fullName>
    </submittedName>
</protein>
<evidence type="ECO:0000256" key="1">
    <source>
        <dbReference type="SAM" id="MobiDB-lite"/>
    </source>
</evidence>
<feature type="region of interest" description="Disordered" evidence="1">
    <location>
        <begin position="1"/>
        <end position="32"/>
    </location>
</feature>
<accession>A0A7S8BDA3</accession>
<dbReference type="EMBL" id="MW018138">
    <property type="protein sequence ID" value="QPB44211.1"/>
    <property type="molecule type" value="Genomic_DNA"/>
</dbReference>
<name>A0A7S8BDA3_9VIRU</name>
<sequence length="75" mass="8615">MHRRHAEKSNASTARRHHSAPTATTTATEACHPADELKRKALASLCMKHYAEQTAMLARHLKEQRELEQYLDTLY</sequence>
<keyword evidence="3" id="KW-1185">Reference proteome</keyword>